<keyword evidence="4" id="KW-0547">Nucleotide-binding</keyword>
<dbReference type="PANTHER" id="PTHR48012:SF10">
    <property type="entry name" value="FI20177P1"/>
    <property type="match status" value="1"/>
</dbReference>
<evidence type="ECO:0000256" key="4">
    <source>
        <dbReference type="ARBA" id="ARBA00022741"/>
    </source>
</evidence>
<dbReference type="GeneID" id="39987841"/>
<dbReference type="Gene3D" id="1.10.510.10">
    <property type="entry name" value="Transferase(Phosphotransferase) domain 1"/>
    <property type="match status" value="4"/>
</dbReference>
<name>A0A1X0NPZ2_9TRYP</name>
<keyword evidence="3" id="KW-0808">Transferase</keyword>
<dbReference type="InterPro" id="IPR000719">
    <property type="entry name" value="Prot_kinase_dom"/>
</dbReference>
<comment type="caution">
    <text evidence="11">The sequence shown here is derived from an EMBL/GenBank/DDBJ whole genome shotgun (WGS) entry which is preliminary data.</text>
</comment>
<dbReference type="VEuPathDB" id="TriTrypDB:TM35_000271680"/>
<keyword evidence="2" id="KW-0723">Serine/threonine-protein kinase</keyword>
<evidence type="ECO:0000256" key="9">
    <source>
        <dbReference type="SAM" id="MobiDB-lite"/>
    </source>
</evidence>
<feature type="region of interest" description="Disordered" evidence="9">
    <location>
        <begin position="602"/>
        <end position="652"/>
    </location>
</feature>
<evidence type="ECO:0000313" key="12">
    <source>
        <dbReference type="Proteomes" id="UP000192257"/>
    </source>
</evidence>
<dbReference type="InterPro" id="IPR001245">
    <property type="entry name" value="Ser-Thr/Tyr_kinase_cat_dom"/>
</dbReference>
<dbReference type="STRING" id="67003.A0A1X0NPZ2"/>
<dbReference type="GO" id="GO:0004674">
    <property type="term" value="F:protein serine/threonine kinase activity"/>
    <property type="evidence" value="ECO:0007669"/>
    <property type="project" value="UniProtKB-KW"/>
</dbReference>
<evidence type="ECO:0000256" key="8">
    <source>
        <dbReference type="ARBA" id="ARBA00048679"/>
    </source>
</evidence>
<evidence type="ECO:0000256" key="1">
    <source>
        <dbReference type="ARBA" id="ARBA00008874"/>
    </source>
</evidence>
<dbReference type="RefSeq" id="XP_028880644.1">
    <property type="nucleotide sequence ID" value="XM_029028061.1"/>
</dbReference>
<dbReference type="PROSITE" id="PS50011">
    <property type="entry name" value="PROTEIN_KINASE_DOM"/>
    <property type="match status" value="1"/>
</dbReference>
<feature type="compositionally biased region" description="Polar residues" evidence="9">
    <location>
        <begin position="465"/>
        <end position="477"/>
    </location>
</feature>
<feature type="region of interest" description="Disordered" evidence="9">
    <location>
        <begin position="456"/>
        <end position="477"/>
    </location>
</feature>
<feature type="compositionally biased region" description="Polar residues" evidence="9">
    <location>
        <begin position="981"/>
        <end position="996"/>
    </location>
</feature>
<dbReference type="Pfam" id="PF07714">
    <property type="entry name" value="PK_Tyr_Ser-Thr"/>
    <property type="match status" value="1"/>
</dbReference>
<feature type="compositionally biased region" description="Low complexity" evidence="9">
    <location>
        <begin position="1158"/>
        <end position="1170"/>
    </location>
</feature>
<feature type="compositionally biased region" description="Low complexity" evidence="9">
    <location>
        <begin position="551"/>
        <end position="563"/>
    </location>
</feature>
<evidence type="ECO:0000259" key="10">
    <source>
        <dbReference type="PROSITE" id="PS50011"/>
    </source>
</evidence>
<dbReference type="GO" id="GO:0005737">
    <property type="term" value="C:cytoplasm"/>
    <property type="evidence" value="ECO:0007669"/>
    <property type="project" value="TreeGrafter"/>
</dbReference>
<dbReference type="InterPro" id="IPR050629">
    <property type="entry name" value="STE20/SPS1-PAK"/>
</dbReference>
<feature type="region of interest" description="Disordered" evidence="9">
    <location>
        <begin position="977"/>
        <end position="1034"/>
    </location>
</feature>
<feature type="region of interest" description="Disordered" evidence="9">
    <location>
        <begin position="861"/>
        <end position="912"/>
    </location>
</feature>
<feature type="region of interest" description="Disordered" evidence="9">
    <location>
        <begin position="55"/>
        <end position="75"/>
    </location>
</feature>
<feature type="compositionally biased region" description="Low complexity" evidence="9">
    <location>
        <begin position="897"/>
        <end position="906"/>
    </location>
</feature>
<keyword evidence="5 11" id="KW-0418">Kinase</keyword>
<evidence type="ECO:0000313" key="11">
    <source>
        <dbReference type="EMBL" id="ORC86578.1"/>
    </source>
</evidence>
<organism evidence="11 12">
    <name type="scientific">Trypanosoma theileri</name>
    <dbReference type="NCBI Taxonomy" id="67003"/>
    <lineage>
        <taxon>Eukaryota</taxon>
        <taxon>Discoba</taxon>
        <taxon>Euglenozoa</taxon>
        <taxon>Kinetoplastea</taxon>
        <taxon>Metakinetoplastina</taxon>
        <taxon>Trypanosomatida</taxon>
        <taxon>Trypanosomatidae</taxon>
        <taxon>Trypanosoma</taxon>
    </lineage>
</organism>
<evidence type="ECO:0000256" key="2">
    <source>
        <dbReference type="ARBA" id="ARBA00022527"/>
    </source>
</evidence>
<feature type="region of interest" description="Disordered" evidence="9">
    <location>
        <begin position="551"/>
        <end position="573"/>
    </location>
</feature>
<evidence type="ECO:0000256" key="3">
    <source>
        <dbReference type="ARBA" id="ARBA00022679"/>
    </source>
</evidence>
<evidence type="ECO:0000256" key="7">
    <source>
        <dbReference type="ARBA" id="ARBA00047899"/>
    </source>
</evidence>
<comment type="catalytic activity">
    <reaction evidence="8">
        <text>L-seryl-[protein] + ATP = O-phospho-L-seryl-[protein] + ADP + H(+)</text>
        <dbReference type="Rhea" id="RHEA:17989"/>
        <dbReference type="Rhea" id="RHEA-COMP:9863"/>
        <dbReference type="Rhea" id="RHEA-COMP:11604"/>
        <dbReference type="ChEBI" id="CHEBI:15378"/>
        <dbReference type="ChEBI" id="CHEBI:29999"/>
        <dbReference type="ChEBI" id="CHEBI:30616"/>
        <dbReference type="ChEBI" id="CHEBI:83421"/>
        <dbReference type="ChEBI" id="CHEBI:456216"/>
        <dbReference type="EC" id="2.7.11.1"/>
    </reaction>
</comment>
<proteinExistence type="inferred from homology"/>
<evidence type="ECO:0000256" key="5">
    <source>
        <dbReference type="ARBA" id="ARBA00022777"/>
    </source>
</evidence>
<gene>
    <name evidence="11" type="ORF">TM35_000271680</name>
</gene>
<dbReference type="SMART" id="SM00220">
    <property type="entry name" value="S_TKc"/>
    <property type="match status" value="1"/>
</dbReference>
<feature type="compositionally biased region" description="Basic and acidic residues" evidence="9">
    <location>
        <begin position="875"/>
        <end position="892"/>
    </location>
</feature>
<reference evidence="11 12" key="1">
    <citation type="submission" date="2017-03" db="EMBL/GenBank/DDBJ databases">
        <title>An alternative strategy for trypanosome survival in the mammalian bloodstream revealed through genome and transcriptome analysis of the ubiquitous bovine parasite Trypanosoma (Megatrypanum) theileri.</title>
        <authorList>
            <person name="Kelly S."/>
            <person name="Ivens A."/>
            <person name="Mott A."/>
            <person name="O'Neill E."/>
            <person name="Emms D."/>
            <person name="Macleod O."/>
            <person name="Voorheis P."/>
            <person name="Matthews J."/>
            <person name="Matthews K."/>
            <person name="Carrington M."/>
        </authorList>
    </citation>
    <scope>NUCLEOTIDE SEQUENCE [LARGE SCALE GENOMIC DNA]</scope>
    <source>
        <strain evidence="11">Edinburgh</strain>
    </source>
</reference>
<feature type="region of interest" description="Disordered" evidence="9">
    <location>
        <begin position="672"/>
        <end position="695"/>
    </location>
</feature>
<keyword evidence="12" id="KW-1185">Reference proteome</keyword>
<dbReference type="InterPro" id="IPR011009">
    <property type="entry name" value="Kinase-like_dom_sf"/>
</dbReference>
<dbReference type="InterPro" id="IPR008271">
    <property type="entry name" value="Ser/Thr_kinase_AS"/>
</dbReference>
<dbReference type="OrthoDB" id="267678at2759"/>
<evidence type="ECO:0000256" key="6">
    <source>
        <dbReference type="ARBA" id="ARBA00022840"/>
    </source>
</evidence>
<feature type="compositionally biased region" description="Low complexity" evidence="9">
    <location>
        <begin position="672"/>
        <end position="693"/>
    </location>
</feature>
<comment type="catalytic activity">
    <reaction evidence="7">
        <text>L-threonyl-[protein] + ATP = O-phospho-L-threonyl-[protein] + ADP + H(+)</text>
        <dbReference type="Rhea" id="RHEA:46608"/>
        <dbReference type="Rhea" id="RHEA-COMP:11060"/>
        <dbReference type="Rhea" id="RHEA-COMP:11605"/>
        <dbReference type="ChEBI" id="CHEBI:15378"/>
        <dbReference type="ChEBI" id="CHEBI:30013"/>
        <dbReference type="ChEBI" id="CHEBI:30616"/>
        <dbReference type="ChEBI" id="CHEBI:61977"/>
        <dbReference type="ChEBI" id="CHEBI:456216"/>
        <dbReference type="EC" id="2.7.11.1"/>
    </reaction>
</comment>
<feature type="compositionally biased region" description="Low complexity" evidence="9">
    <location>
        <begin position="997"/>
        <end position="1034"/>
    </location>
</feature>
<keyword evidence="6" id="KW-0067">ATP-binding</keyword>
<dbReference type="SUPFAM" id="SSF56112">
    <property type="entry name" value="Protein kinase-like (PK-like)"/>
    <property type="match status" value="1"/>
</dbReference>
<protein>
    <submittedName>
        <fullName evidence="11">Protein kinase</fullName>
    </submittedName>
</protein>
<comment type="similarity">
    <text evidence="1">Belongs to the protein kinase superfamily. STE Ser/Thr protein kinase family. STE20 subfamily.</text>
</comment>
<feature type="region of interest" description="Disordered" evidence="9">
    <location>
        <begin position="385"/>
        <end position="409"/>
    </location>
</feature>
<sequence>MSVRGPNPAPSRSGYSIALQLLTELPTVPVAVGASVALAATALALYISTGSPRWKGAPGLSKETTKKRNIASKQCSDPSHTTVITTVCTSTKTPWATSKEETTTPSEMGQEVMALFAVDVVDYVNSPCTSPCGCNCRHYQMHHSTSSQQHYSNNVCEHTVVTGRGTLSPTSCGSRSSSLKRTLSEHLSNNSSANTPTVLLSTCPSRHGVGLLTLPEMSSSVHNEIECEVSNNALDWNSLPSMNSVVSAGVPDMTATGSDMLNEYFPDSFGDAGGCSSTQMPLNSYEEYKPPLRGYDWKRQLGETENVPWGKLRQTLSHLVGAASLRYSPNIESLSGFNFTESEQRRELSFTTTCIRRAPLHIKKDDLYTDRRGLLNTSENANKTDLIMDHHNNDNNDNENNDDSYTIENNNTSSPYICGVLSSEYQDENRRDVYHKRPPQLEAQLRSLEVRLEQQLRSSVGRCPSETTTTAPANTKSNTAVIESTSLSGSVECISSPHILDVPSGGELASISPRESDNVCSLTLEDASLQLNRQTPTMMTTAKEIITTNTNTTNTTTTNTIIPQPQPQQRDRRVDDVFVRHRTEDGASYSLSLTYHDAHGSSRTIDTHPLPPLKFSPRSGVVTPSSTVMTNVSTSRWQTPTPLSSQESGQSSCCPLNTMRYENTKICTTRSNNGNSSSVVVSSRGSSSNSSSSCNRTHLVAPLPLLESTTGPRLQGVAGRRGELRIGAFLGGGWCGKVYECLNTETGEVLAAKQLMFDSKDPKLRHRLKQLELELEVLTMSNRHRMPWIVGFHGTEKRGHSVLMYLEYCARGSLLDYMMSHGIPQPPIVSSTAVSSVVVVSGRSGSGSGGSGTVNNEYVSQQKKEFQQQQEEEEQQQHEGEVKVNKEGDLEKTNVNSSFSQSSSTSKLRVDNKSSEMPVLPLHEIQRFTLQTVEALNFLHVHGYVHLDVKTANILVTENGDARLADFGCSMRLKKPVAPSLSENQTAQHPLNGTDENTTSSNAAFNNNNNNNNNHKNSSSNSNNSTECKEAPAATATTPVPFQILAEDNDITELRGTAVYMAPEMIRFERQRIGTAGDVWSLGCVVMELATGAAPWRHVAKDKLRVLFRMASARENLPLPPIIVHTAEKARQWLSLHMDGATANPSDPAAFTSVHMHSSSSSSSGSSSARDAGRDDDNSNSDDEIGRRGRTITITEAAAAAREEEESEEEKVGEKRRRLESTLDETESEVSLMDPISHDTTTKGELHRRMLLRVALENFLSLCLRVHPEDRPSCEELLRHPFLTIH</sequence>
<dbReference type="Pfam" id="PF00069">
    <property type="entry name" value="Pkinase"/>
    <property type="match status" value="1"/>
</dbReference>
<dbReference type="PANTHER" id="PTHR48012">
    <property type="entry name" value="STERILE20-LIKE KINASE, ISOFORM B-RELATED"/>
    <property type="match status" value="1"/>
</dbReference>
<accession>A0A1X0NPZ2</accession>
<feature type="compositionally biased region" description="Polar residues" evidence="9">
    <location>
        <begin position="622"/>
        <end position="652"/>
    </location>
</feature>
<feature type="compositionally biased region" description="Basic and acidic residues" evidence="9">
    <location>
        <begin position="1210"/>
        <end position="1221"/>
    </location>
</feature>
<dbReference type="EMBL" id="NBCO01000027">
    <property type="protein sequence ID" value="ORC86578.1"/>
    <property type="molecule type" value="Genomic_DNA"/>
</dbReference>
<feature type="domain" description="Protein kinase" evidence="10">
    <location>
        <begin position="724"/>
        <end position="1283"/>
    </location>
</feature>
<dbReference type="GO" id="GO:0005524">
    <property type="term" value="F:ATP binding"/>
    <property type="evidence" value="ECO:0007669"/>
    <property type="project" value="UniProtKB-KW"/>
</dbReference>
<dbReference type="Proteomes" id="UP000192257">
    <property type="component" value="Unassembled WGS sequence"/>
</dbReference>
<feature type="region of interest" description="Disordered" evidence="9">
    <location>
        <begin position="1145"/>
        <end position="1231"/>
    </location>
</feature>
<feature type="compositionally biased region" description="Low complexity" evidence="9">
    <location>
        <begin position="1191"/>
        <end position="1200"/>
    </location>
</feature>
<dbReference type="PROSITE" id="PS00108">
    <property type="entry name" value="PROTEIN_KINASE_ST"/>
    <property type="match status" value="1"/>
</dbReference>